<dbReference type="AlphaFoldDB" id="A0AAD6EVD0"/>
<dbReference type="GO" id="GO:0005634">
    <property type="term" value="C:nucleus"/>
    <property type="evidence" value="ECO:0007669"/>
    <property type="project" value="TreeGrafter"/>
</dbReference>
<dbReference type="GO" id="GO:0045165">
    <property type="term" value="P:cell fate commitment"/>
    <property type="evidence" value="ECO:0007669"/>
    <property type="project" value="TreeGrafter"/>
</dbReference>
<dbReference type="SUPFAM" id="SSF47095">
    <property type="entry name" value="HMG-box"/>
    <property type="match status" value="1"/>
</dbReference>
<evidence type="ECO:0000313" key="7">
    <source>
        <dbReference type="Proteomes" id="UP001210211"/>
    </source>
</evidence>
<evidence type="ECO:0000256" key="1">
    <source>
        <dbReference type="ARBA" id="ARBA00010325"/>
    </source>
</evidence>
<evidence type="ECO:0000256" key="3">
    <source>
        <dbReference type="ARBA" id="ARBA00022771"/>
    </source>
</evidence>
<dbReference type="InterPro" id="IPR036910">
    <property type="entry name" value="HMG_box_dom_sf"/>
</dbReference>
<proteinExistence type="inferred from homology"/>
<keyword evidence="7" id="KW-1185">Reference proteome</keyword>
<dbReference type="GO" id="GO:0048479">
    <property type="term" value="P:style development"/>
    <property type="evidence" value="ECO:0007669"/>
    <property type="project" value="TreeGrafter"/>
</dbReference>
<comment type="caution">
    <text evidence="6">The sequence shown here is derived from an EMBL/GenBank/DDBJ whole genome shotgun (WGS) entry which is preliminary data.</text>
</comment>
<evidence type="ECO:0000256" key="2">
    <source>
        <dbReference type="ARBA" id="ARBA00022723"/>
    </source>
</evidence>
<dbReference type="GO" id="GO:0048366">
    <property type="term" value="P:leaf development"/>
    <property type="evidence" value="ECO:0007669"/>
    <property type="project" value="TreeGrafter"/>
</dbReference>
<feature type="domain" description="YABBY protein C-terminal" evidence="5">
    <location>
        <begin position="81"/>
        <end position="142"/>
    </location>
</feature>
<accession>A0AAD6EVD0</accession>
<dbReference type="Proteomes" id="UP001210211">
    <property type="component" value="Unassembled WGS sequence"/>
</dbReference>
<dbReference type="InterPro" id="IPR006780">
    <property type="entry name" value="YABBY"/>
</dbReference>
<sequence>MDHPDPAKGFTYTVCPHCKISLMMEMPVDMTKRTNVLCVCCNTVLRFNPDPDELQRITQKLASLTVSSNQILPPAAQSASAEPANPRAPFVVKPDPIKELRRPSAYNCFMREEIARIQASIPGIPHREAFIMASENWAKNDRSSSPTVSSSDHNFQLRKKCAACRSLTDMKMPHT</sequence>
<dbReference type="CDD" id="cd00084">
    <property type="entry name" value="HMG-box_SF"/>
    <property type="match status" value="1"/>
</dbReference>
<reference evidence="6 7" key="1">
    <citation type="journal article" date="2022" name="Cell">
        <title>Repeat-based holocentromeres influence genome architecture and karyotype evolution.</title>
        <authorList>
            <person name="Hofstatter P.G."/>
            <person name="Thangavel G."/>
            <person name="Lux T."/>
            <person name="Neumann P."/>
            <person name="Vondrak T."/>
            <person name="Novak P."/>
            <person name="Zhang M."/>
            <person name="Costa L."/>
            <person name="Castellani M."/>
            <person name="Scott A."/>
            <person name="Toegelov H."/>
            <person name="Fuchs J."/>
            <person name="Mata-Sucre Y."/>
            <person name="Dias Y."/>
            <person name="Vanzela A.L.L."/>
            <person name="Huettel B."/>
            <person name="Almeida C.C.S."/>
            <person name="Simkova H."/>
            <person name="Souza G."/>
            <person name="Pedrosa-Harand A."/>
            <person name="Macas J."/>
            <person name="Mayer K.F.X."/>
            <person name="Houben A."/>
            <person name="Marques A."/>
        </authorList>
    </citation>
    <scope>NUCLEOTIDE SEQUENCE [LARGE SCALE GENOMIC DNA]</scope>
    <source>
        <strain evidence="6">RhyTen1mFocal</strain>
    </source>
</reference>
<evidence type="ECO:0000313" key="6">
    <source>
        <dbReference type="EMBL" id="KAJ3702478.1"/>
    </source>
</evidence>
<organism evidence="6 7">
    <name type="scientific">Rhynchospora tenuis</name>
    <dbReference type="NCBI Taxonomy" id="198213"/>
    <lineage>
        <taxon>Eukaryota</taxon>
        <taxon>Viridiplantae</taxon>
        <taxon>Streptophyta</taxon>
        <taxon>Embryophyta</taxon>
        <taxon>Tracheophyta</taxon>
        <taxon>Spermatophyta</taxon>
        <taxon>Magnoliopsida</taxon>
        <taxon>Liliopsida</taxon>
        <taxon>Poales</taxon>
        <taxon>Cyperaceae</taxon>
        <taxon>Cyperoideae</taxon>
        <taxon>Rhynchosporeae</taxon>
        <taxon>Rhynchospora</taxon>
    </lineage>
</organism>
<dbReference type="GO" id="GO:0008270">
    <property type="term" value="F:zinc ion binding"/>
    <property type="evidence" value="ECO:0007669"/>
    <property type="project" value="UniProtKB-KW"/>
</dbReference>
<protein>
    <recommendedName>
        <fullName evidence="5">YABBY protein C-terminal domain-containing protein</fullName>
    </recommendedName>
</protein>
<keyword evidence="2" id="KW-0479">Metal-binding</keyword>
<dbReference type="Pfam" id="PF04690">
    <property type="entry name" value="YABBY"/>
    <property type="match status" value="1"/>
</dbReference>
<keyword evidence="4" id="KW-0862">Zinc</keyword>
<evidence type="ECO:0000259" key="5">
    <source>
        <dbReference type="Pfam" id="PF04690"/>
    </source>
</evidence>
<name>A0AAD6EVD0_9POAL</name>
<evidence type="ECO:0000256" key="4">
    <source>
        <dbReference type="ARBA" id="ARBA00022833"/>
    </source>
</evidence>
<dbReference type="InterPro" id="IPR056775">
    <property type="entry name" value="YABBY_C"/>
</dbReference>
<dbReference type="GO" id="GO:0010582">
    <property type="term" value="P:floral meristem determinacy"/>
    <property type="evidence" value="ECO:0007669"/>
    <property type="project" value="TreeGrafter"/>
</dbReference>
<dbReference type="EMBL" id="JAMRDG010000001">
    <property type="protein sequence ID" value="KAJ3702478.1"/>
    <property type="molecule type" value="Genomic_DNA"/>
</dbReference>
<dbReference type="PANTHER" id="PTHR31675:SF1">
    <property type="entry name" value="PROTEIN CRABS CLAW"/>
    <property type="match status" value="1"/>
</dbReference>
<gene>
    <name evidence="6" type="ORF">LUZ61_006183</name>
</gene>
<comment type="similarity">
    <text evidence="1">Belongs to the YABBY family.</text>
</comment>
<dbReference type="PANTHER" id="PTHR31675">
    <property type="entry name" value="PROTEIN YABBY 6-RELATED"/>
    <property type="match status" value="1"/>
</dbReference>
<keyword evidence="3" id="KW-0863">Zinc-finger</keyword>